<sequence>MAGDLKLGVDALITFRSRVDAVLTQLEGGDGGAAKVAAERVTRTSFGGDKFDDAQGFYLQYNRVHKALVSLSKSLGDQIELLAIGVHAADVGYDNVDEAQRRRFHEIQARLSEEREAALALKEQAERAKQGDKPAAAPSDQPLSGDKGVKQGLG</sequence>
<gene>
    <name evidence="2" type="ORF">GCM10010393_57520</name>
</gene>
<dbReference type="EMBL" id="BAAASR010000049">
    <property type="protein sequence ID" value="GAA2517152.1"/>
    <property type="molecule type" value="Genomic_DNA"/>
</dbReference>
<proteinExistence type="predicted"/>
<accession>A0ABN3N9N1</accession>
<dbReference type="RefSeq" id="WP_344366637.1">
    <property type="nucleotide sequence ID" value="NZ_BAAASR010000049.1"/>
</dbReference>
<name>A0ABN3N9N1_9ACTN</name>
<evidence type="ECO:0000313" key="2">
    <source>
        <dbReference type="EMBL" id="GAA2517152.1"/>
    </source>
</evidence>
<feature type="region of interest" description="Disordered" evidence="1">
    <location>
        <begin position="122"/>
        <end position="154"/>
    </location>
</feature>
<organism evidence="2 3">
    <name type="scientific">Streptomyces gobitricini</name>
    <dbReference type="NCBI Taxonomy" id="68211"/>
    <lineage>
        <taxon>Bacteria</taxon>
        <taxon>Bacillati</taxon>
        <taxon>Actinomycetota</taxon>
        <taxon>Actinomycetes</taxon>
        <taxon>Kitasatosporales</taxon>
        <taxon>Streptomycetaceae</taxon>
        <taxon>Streptomyces</taxon>
    </lineage>
</organism>
<evidence type="ECO:0000256" key="1">
    <source>
        <dbReference type="SAM" id="MobiDB-lite"/>
    </source>
</evidence>
<comment type="caution">
    <text evidence="2">The sequence shown here is derived from an EMBL/GenBank/DDBJ whole genome shotgun (WGS) entry which is preliminary data.</text>
</comment>
<protein>
    <submittedName>
        <fullName evidence="2">Uncharacterized protein</fullName>
    </submittedName>
</protein>
<feature type="compositionally biased region" description="Basic and acidic residues" evidence="1">
    <location>
        <begin position="122"/>
        <end position="132"/>
    </location>
</feature>
<reference evidence="2 3" key="1">
    <citation type="journal article" date="2019" name="Int. J. Syst. Evol. Microbiol.">
        <title>The Global Catalogue of Microorganisms (GCM) 10K type strain sequencing project: providing services to taxonomists for standard genome sequencing and annotation.</title>
        <authorList>
            <consortium name="The Broad Institute Genomics Platform"/>
            <consortium name="The Broad Institute Genome Sequencing Center for Infectious Disease"/>
            <person name="Wu L."/>
            <person name="Ma J."/>
        </authorList>
    </citation>
    <scope>NUCLEOTIDE SEQUENCE [LARGE SCALE GENOMIC DNA]</scope>
    <source>
        <strain evidence="2 3">JCM 5062</strain>
    </source>
</reference>
<evidence type="ECO:0000313" key="3">
    <source>
        <dbReference type="Proteomes" id="UP001499942"/>
    </source>
</evidence>
<dbReference type="Proteomes" id="UP001499942">
    <property type="component" value="Unassembled WGS sequence"/>
</dbReference>
<keyword evidence="3" id="KW-1185">Reference proteome</keyword>